<dbReference type="KEGG" id="sliu:111350947"/>
<dbReference type="OrthoDB" id="7500610at2759"/>
<keyword evidence="1" id="KW-0732">Signal</keyword>
<keyword evidence="2" id="KW-1185">Reference proteome</keyword>
<evidence type="ECO:0000313" key="3">
    <source>
        <dbReference type="RefSeq" id="XP_022818443.1"/>
    </source>
</evidence>
<feature type="signal peptide" evidence="1">
    <location>
        <begin position="1"/>
        <end position="19"/>
    </location>
</feature>
<organism evidence="2 3">
    <name type="scientific">Spodoptera litura</name>
    <name type="common">Asian cotton leafworm</name>
    <dbReference type="NCBI Taxonomy" id="69820"/>
    <lineage>
        <taxon>Eukaryota</taxon>
        <taxon>Metazoa</taxon>
        <taxon>Ecdysozoa</taxon>
        <taxon>Arthropoda</taxon>
        <taxon>Hexapoda</taxon>
        <taxon>Insecta</taxon>
        <taxon>Pterygota</taxon>
        <taxon>Neoptera</taxon>
        <taxon>Endopterygota</taxon>
        <taxon>Lepidoptera</taxon>
        <taxon>Glossata</taxon>
        <taxon>Ditrysia</taxon>
        <taxon>Noctuoidea</taxon>
        <taxon>Noctuidae</taxon>
        <taxon>Amphipyrinae</taxon>
        <taxon>Spodoptera</taxon>
    </lineage>
</organism>
<accession>A0A9J7IKS8</accession>
<protein>
    <submittedName>
        <fullName evidence="3">Uncharacterized protein LOC111350947</fullName>
    </submittedName>
</protein>
<dbReference type="GeneID" id="111350947"/>
<evidence type="ECO:0000256" key="1">
    <source>
        <dbReference type="SAM" id="SignalP"/>
    </source>
</evidence>
<gene>
    <name evidence="3" type="primary">LOC111350947</name>
</gene>
<proteinExistence type="predicted"/>
<dbReference type="PROSITE" id="PS51257">
    <property type="entry name" value="PROKAR_LIPOPROTEIN"/>
    <property type="match status" value="1"/>
</dbReference>
<feature type="chain" id="PRO_5039894474" evidence="1">
    <location>
        <begin position="20"/>
        <end position="133"/>
    </location>
</feature>
<dbReference type="RefSeq" id="XP_022818443.1">
    <property type="nucleotide sequence ID" value="XM_022962675.1"/>
</dbReference>
<sequence>MRTFIIITVLSALAACYSAADLPNEEISGGYTVLYDDMSPEGRIVSSAELNANVWIPISEATLLAPAVAGQRQYITKVFQAAPGVIINGLSVTYSKTPAYSYRSSLGSDSMIVSITSHPGDEISSKITVYRRP</sequence>
<name>A0A9J7IKS8_SPOLT</name>
<reference evidence="3" key="1">
    <citation type="submission" date="2025-08" db="UniProtKB">
        <authorList>
            <consortium name="RefSeq"/>
        </authorList>
    </citation>
    <scope>IDENTIFICATION</scope>
    <source>
        <strain evidence="3">Ishihara</strain>
        <tissue evidence="3">Whole body</tissue>
    </source>
</reference>
<evidence type="ECO:0000313" key="2">
    <source>
        <dbReference type="Proteomes" id="UP000301870"/>
    </source>
</evidence>
<dbReference type="AlphaFoldDB" id="A0A9J7IKS8"/>
<dbReference type="Proteomes" id="UP000301870">
    <property type="component" value="Chromosome 12"/>
</dbReference>